<sequence>MNDLNSDMMGIESQCDNLQLNSNVLYDESEIPEKVFTFDEEAFLQWIEGAKGPREYIYIYIYIF</sequence>
<reference evidence="2" key="1">
    <citation type="submission" date="2016-11" db="UniProtKB">
        <authorList>
            <consortium name="WormBaseParasite"/>
        </authorList>
    </citation>
    <scope>IDENTIFICATION</scope>
</reference>
<keyword evidence="1" id="KW-1185">Reference proteome</keyword>
<protein>
    <submittedName>
        <fullName evidence="2">Uncharacterized protein</fullName>
    </submittedName>
</protein>
<organism evidence="1 2">
    <name type="scientific">Heterorhabditis bacteriophora</name>
    <name type="common">Entomopathogenic nematode worm</name>
    <dbReference type="NCBI Taxonomy" id="37862"/>
    <lineage>
        <taxon>Eukaryota</taxon>
        <taxon>Metazoa</taxon>
        <taxon>Ecdysozoa</taxon>
        <taxon>Nematoda</taxon>
        <taxon>Chromadorea</taxon>
        <taxon>Rhabditida</taxon>
        <taxon>Rhabditina</taxon>
        <taxon>Rhabditomorpha</taxon>
        <taxon>Strongyloidea</taxon>
        <taxon>Heterorhabditidae</taxon>
        <taxon>Heterorhabditis</taxon>
    </lineage>
</organism>
<evidence type="ECO:0000313" key="1">
    <source>
        <dbReference type="Proteomes" id="UP000095283"/>
    </source>
</evidence>
<dbReference type="AlphaFoldDB" id="A0A1I7X6P8"/>
<accession>A0A1I7X6P8</accession>
<dbReference type="Proteomes" id="UP000095283">
    <property type="component" value="Unplaced"/>
</dbReference>
<evidence type="ECO:0000313" key="2">
    <source>
        <dbReference type="WBParaSite" id="Hba_13148"/>
    </source>
</evidence>
<dbReference type="WBParaSite" id="Hba_13148">
    <property type="protein sequence ID" value="Hba_13148"/>
    <property type="gene ID" value="Hba_13148"/>
</dbReference>
<name>A0A1I7X6P8_HETBA</name>
<proteinExistence type="predicted"/>